<dbReference type="AlphaFoldDB" id="A0AAV3QYF2"/>
<dbReference type="InterPro" id="IPR013103">
    <property type="entry name" value="RVT_2"/>
</dbReference>
<feature type="region of interest" description="Disordered" evidence="1">
    <location>
        <begin position="80"/>
        <end position="103"/>
    </location>
</feature>
<dbReference type="EMBL" id="BAABME010023919">
    <property type="protein sequence ID" value="GAA0169114.1"/>
    <property type="molecule type" value="Genomic_DNA"/>
</dbReference>
<gene>
    <name evidence="3" type="ORF">LIER_40708</name>
</gene>
<accession>A0AAV3QYF2</accession>
<sequence length="103" mass="11620">MTSIRTILGLVAHLDLEIEQLDVKTAFLHGDLEENIFMEQPEGFAAVRIDLTSFIKGRNLRIAISIVSRKFVVPLFEDSPVDDAEEDGEEGENEEEFEEKVSP</sequence>
<dbReference type="Proteomes" id="UP001454036">
    <property type="component" value="Unassembled WGS sequence"/>
</dbReference>
<organism evidence="3 4">
    <name type="scientific">Lithospermum erythrorhizon</name>
    <name type="common">Purple gromwell</name>
    <name type="synonym">Lithospermum officinale var. erythrorhizon</name>
    <dbReference type="NCBI Taxonomy" id="34254"/>
    <lineage>
        <taxon>Eukaryota</taxon>
        <taxon>Viridiplantae</taxon>
        <taxon>Streptophyta</taxon>
        <taxon>Embryophyta</taxon>
        <taxon>Tracheophyta</taxon>
        <taxon>Spermatophyta</taxon>
        <taxon>Magnoliopsida</taxon>
        <taxon>eudicotyledons</taxon>
        <taxon>Gunneridae</taxon>
        <taxon>Pentapetalae</taxon>
        <taxon>asterids</taxon>
        <taxon>lamiids</taxon>
        <taxon>Boraginales</taxon>
        <taxon>Boraginaceae</taxon>
        <taxon>Boraginoideae</taxon>
        <taxon>Lithospermeae</taxon>
        <taxon>Lithospermum</taxon>
    </lineage>
</organism>
<proteinExistence type="predicted"/>
<evidence type="ECO:0000256" key="1">
    <source>
        <dbReference type="SAM" id="MobiDB-lite"/>
    </source>
</evidence>
<keyword evidence="4" id="KW-1185">Reference proteome</keyword>
<reference evidence="3 4" key="1">
    <citation type="submission" date="2024-01" db="EMBL/GenBank/DDBJ databases">
        <title>The complete chloroplast genome sequence of Lithospermum erythrorhizon: insights into the phylogenetic relationship among Boraginaceae species and the maternal lineages of purple gromwells.</title>
        <authorList>
            <person name="Okada T."/>
            <person name="Watanabe K."/>
        </authorList>
    </citation>
    <scope>NUCLEOTIDE SEQUENCE [LARGE SCALE GENOMIC DNA]</scope>
</reference>
<evidence type="ECO:0000313" key="4">
    <source>
        <dbReference type="Proteomes" id="UP001454036"/>
    </source>
</evidence>
<name>A0AAV3QYF2_LITER</name>
<comment type="caution">
    <text evidence="3">The sequence shown here is derived from an EMBL/GenBank/DDBJ whole genome shotgun (WGS) entry which is preliminary data.</text>
</comment>
<protein>
    <recommendedName>
        <fullName evidence="2">Reverse transcriptase Ty1/copia-type domain-containing protein</fullName>
    </recommendedName>
</protein>
<evidence type="ECO:0000313" key="3">
    <source>
        <dbReference type="EMBL" id="GAA0169114.1"/>
    </source>
</evidence>
<feature type="domain" description="Reverse transcriptase Ty1/copia-type" evidence="2">
    <location>
        <begin position="2"/>
        <end position="45"/>
    </location>
</feature>
<evidence type="ECO:0000259" key="2">
    <source>
        <dbReference type="Pfam" id="PF07727"/>
    </source>
</evidence>
<dbReference type="Pfam" id="PF07727">
    <property type="entry name" value="RVT_2"/>
    <property type="match status" value="1"/>
</dbReference>